<dbReference type="OrthoDB" id="8947436at2759"/>
<dbReference type="Proteomes" id="UP000287033">
    <property type="component" value="Unassembled WGS sequence"/>
</dbReference>
<evidence type="ECO:0000313" key="1">
    <source>
        <dbReference type="EMBL" id="GCC49582.1"/>
    </source>
</evidence>
<protein>
    <submittedName>
        <fullName evidence="1">Uncharacterized protein</fullName>
    </submittedName>
</protein>
<gene>
    <name evidence="1" type="ORF">chiPu_0033866</name>
</gene>
<proteinExistence type="predicted"/>
<name>A0A401U3X2_CHIPU</name>
<sequence length="92" mass="10598">MHHKVAELLENEKFVLTPARGLAYWMLLTFPDITIQTCTTRTSADYVSFEYERDPITAFLKLKADSESEPRPDDDRFLAVGIMMGIMQSIRL</sequence>
<reference evidence="1 2" key="1">
    <citation type="journal article" date="2018" name="Nat. Ecol. Evol.">
        <title>Shark genomes provide insights into elasmobranch evolution and the origin of vertebrates.</title>
        <authorList>
            <person name="Hara Y"/>
            <person name="Yamaguchi K"/>
            <person name="Onimaru K"/>
            <person name="Kadota M"/>
            <person name="Koyanagi M"/>
            <person name="Keeley SD"/>
            <person name="Tatsumi K"/>
            <person name="Tanaka K"/>
            <person name="Motone F"/>
            <person name="Kageyama Y"/>
            <person name="Nozu R"/>
            <person name="Adachi N"/>
            <person name="Nishimura O"/>
            <person name="Nakagawa R"/>
            <person name="Tanegashima C"/>
            <person name="Kiyatake I"/>
            <person name="Matsumoto R"/>
            <person name="Murakumo K"/>
            <person name="Nishida K"/>
            <person name="Terakita A"/>
            <person name="Kuratani S"/>
            <person name="Sato K"/>
            <person name="Hyodo S Kuraku.S."/>
        </authorList>
    </citation>
    <scope>NUCLEOTIDE SEQUENCE [LARGE SCALE GENOMIC DNA]</scope>
</reference>
<dbReference type="AlphaFoldDB" id="A0A401U3X2"/>
<keyword evidence="2" id="KW-1185">Reference proteome</keyword>
<comment type="caution">
    <text evidence="1">The sequence shown here is derived from an EMBL/GenBank/DDBJ whole genome shotgun (WGS) entry which is preliminary data.</text>
</comment>
<accession>A0A401U3X2</accession>
<dbReference type="EMBL" id="BEZZ01274168">
    <property type="protein sequence ID" value="GCC49582.1"/>
    <property type="molecule type" value="Genomic_DNA"/>
</dbReference>
<evidence type="ECO:0000313" key="2">
    <source>
        <dbReference type="Proteomes" id="UP000287033"/>
    </source>
</evidence>
<organism evidence="1 2">
    <name type="scientific">Chiloscyllium punctatum</name>
    <name type="common">Brownbanded bambooshark</name>
    <name type="synonym">Hemiscyllium punctatum</name>
    <dbReference type="NCBI Taxonomy" id="137246"/>
    <lineage>
        <taxon>Eukaryota</taxon>
        <taxon>Metazoa</taxon>
        <taxon>Chordata</taxon>
        <taxon>Craniata</taxon>
        <taxon>Vertebrata</taxon>
        <taxon>Chondrichthyes</taxon>
        <taxon>Elasmobranchii</taxon>
        <taxon>Galeomorphii</taxon>
        <taxon>Galeoidea</taxon>
        <taxon>Orectolobiformes</taxon>
        <taxon>Hemiscylliidae</taxon>
        <taxon>Chiloscyllium</taxon>
    </lineage>
</organism>